<keyword evidence="2" id="KW-1185">Reference proteome</keyword>
<dbReference type="HOGENOM" id="CLU_2295482_0_0_1"/>
<evidence type="ECO:0000313" key="2">
    <source>
        <dbReference type="Proteomes" id="UP000017836"/>
    </source>
</evidence>
<reference evidence="2" key="1">
    <citation type="journal article" date="2013" name="Science">
        <title>The Amborella genome and the evolution of flowering plants.</title>
        <authorList>
            <consortium name="Amborella Genome Project"/>
        </authorList>
    </citation>
    <scope>NUCLEOTIDE SEQUENCE [LARGE SCALE GENOMIC DNA]</scope>
</reference>
<dbReference type="STRING" id="13333.W1P487"/>
<dbReference type="EMBL" id="KI394487">
    <property type="protein sequence ID" value="ERN02728.1"/>
    <property type="molecule type" value="Genomic_DNA"/>
</dbReference>
<gene>
    <name evidence="1" type="ORF">AMTR_s00085p00164010</name>
</gene>
<dbReference type="Gramene" id="ERN02728">
    <property type="protein sequence ID" value="ERN02728"/>
    <property type="gene ID" value="AMTR_s00085p00164010"/>
</dbReference>
<name>W1P487_AMBTC</name>
<sequence length="124" mass="13462">MGTWSGRISLLAGVSDDFEVIFGLETLVMARAAVVPHLGVVTIFDESCPHMVPIEHKGKGKMLFTLQLKTRLQQGQATHLATLVLSESKGVSVPLVVGELLKKYVGVVPPELPNSLPPRREVDH</sequence>
<accession>W1P487</accession>
<dbReference type="OMA" id="IFDESCP"/>
<organism evidence="1 2">
    <name type="scientific">Amborella trichopoda</name>
    <dbReference type="NCBI Taxonomy" id="13333"/>
    <lineage>
        <taxon>Eukaryota</taxon>
        <taxon>Viridiplantae</taxon>
        <taxon>Streptophyta</taxon>
        <taxon>Embryophyta</taxon>
        <taxon>Tracheophyta</taxon>
        <taxon>Spermatophyta</taxon>
        <taxon>Magnoliopsida</taxon>
        <taxon>Amborellales</taxon>
        <taxon>Amborellaceae</taxon>
        <taxon>Amborella</taxon>
    </lineage>
</organism>
<proteinExistence type="predicted"/>
<protein>
    <submittedName>
        <fullName evidence="1">Uncharacterized protein</fullName>
    </submittedName>
</protein>
<dbReference type="AlphaFoldDB" id="W1P487"/>
<evidence type="ECO:0000313" key="1">
    <source>
        <dbReference type="EMBL" id="ERN02728.1"/>
    </source>
</evidence>
<dbReference type="Proteomes" id="UP000017836">
    <property type="component" value="Unassembled WGS sequence"/>
</dbReference>